<dbReference type="EMBL" id="JAXCGZ010000185">
    <property type="protein sequence ID" value="KAK7086450.1"/>
    <property type="molecule type" value="Genomic_DNA"/>
</dbReference>
<comment type="caution">
    <text evidence="4">The sequence shown here is derived from an EMBL/GenBank/DDBJ whole genome shotgun (WGS) entry which is preliminary data.</text>
</comment>
<evidence type="ECO:0000256" key="2">
    <source>
        <dbReference type="SAM" id="SignalP"/>
    </source>
</evidence>
<feature type="domain" description="C-type lectin" evidence="3">
    <location>
        <begin position="234"/>
        <end position="355"/>
    </location>
</feature>
<name>A0AAN9FW90_HALRR</name>
<feature type="compositionally biased region" description="Polar residues" evidence="1">
    <location>
        <begin position="202"/>
        <end position="211"/>
    </location>
</feature>
<evidence type="ECO:0000259" key="3">
    <source>
        <dbReference type="PROSITE" id="PS50041"/>
    </source>
</evidence>
<feature type="region of interest" description="Disordered" evidence="1">
    <location>
        <begin position="177"/>
        <end position="218"/>
    </location>
</feature>
<dbReference type="InterPro" id="IPR050801">
    <property type="entry name" value="Ca-Dep_Lectins_ImmuneDev"/>
</dbReference>
<evidence type="ECO:0000313" key="4">
    <source>
        <dbReference type="EMBL" id="KAK7086450.1"/>
    </source>
</evidence>
<dbReference type="InterPro" id="IPR016186">
    <property type="entry name" value="C-type_lectin-like/link_sf"/>
</dbReference>
<protein>
    <recommendedName>
        <fullName evidence="3">C-type lectin domain-containing protein</fullName>
    </recommendedName>
</protein>
<feature type="signal peptide" evidence="2">
    <location>
        <begin position="1"/>
        <end position="25"/>
    </location>
</feature>
<feature type="compositionally biased region" description="Basic and acidic residues" evidence="1">
    <location>
        <begin position="187"/>
        <end position="201"/>
    </location>
</feature>
<sequence>MHDIERTSWFLHVLYVLVLFTTCFGAPPEEVKTSIVNTTTREAGQIVDNEEKSLSYPEPSILNGTSTPPPVHPIVPAVNTGPGNYLETRRVQLEGRLQRVETQVNLLLDSQRKNAESKHNNELESNTAIQYGLNCERGDNILVCFMRKLIVIRKELSGIHKDISDLGKRVVYLEMNDKENSSSNATRESDKEKGQEAESKQSKNGNSTTEANPEEPEVIQLRHDPFCPPRYDRVGSLCYYVVKDRTGGVTSSRDFCQNHGGYLARPRDSLIIHDLANHMTHMYDTVTELWVDGQYKTEEETWRWKDGQQIDSSIWGLPDTPSKYHRTGTCVLLKKELNYLAMPQDCGYHYYFVCQAEPTKDVPSL</sequence>
<dbReference type="InterPro" id="IPR001304">
    <property type="entry name" value="C-type_lectin-like"/>
</dbReference>
<accession>A0AAN9FW90</accession>
<evidence type="ECO:0000313" key="5">
    <source>
        <dbReference type="Proteomes" id="UP001381693"/>
    </source>
</evidence>
<dbReference type="CDD" id="cd00037">
    <property type="entry name" value="CLECT"/>
    <property type="match status" value="1"/>
</dbReference>
<gene>
    <name evidence="4" type="ORF">SK128_004168</name>
</gene>
<reference evidence="4 5" key="1">
    <citation type="submission" date="2023-11" db="EMBL/GenBank/DDBJ databases">
        <title>Halocaridina rubra genome assembly.</title>
        <authorList>
            <person name="Smith C."/>
        </authorList>
    </citation>
    <scope>NUCLEOTIDE SEQUENCE [LARGE SCALE GENOMIC DNA]</scope>
    <source>
        <strain evidence="4">EP-1</strain>
        <tissue evidence="4">Whole</tissue>
    </source>
</reference>
<keyword evidence="5" id="KW-1185">Reference proteome</keyword>
<dbReference type="AlphaFoldDB" id="A0AAN9FW90"/>
<dbReference type="PROSITE" id="PS50041">
    <property type="entry name" value="C_TYPE_LECTIN_2"/>
    <property type="match status" value="1"/>
</dbReference>
<dbReference type="SUPFAM" id="SSF56436">
    <property type="entry name" value="C-type lectin-like"/>
    <property type="match status" value="1"/>
</dbReference>
<organism evidence="4 5">
    <name type="scientific">Halocaridina rubra</name>
    <name type="common">Hawaiian red shrimp</name>
    <dbReference type="NCBI Taxonomy" id="373956"/>
    <lineage>
        <taxon>Eukaryota</taxon>
        <taxon>Metazoa</taxon>
        <taxon>Ecdysozoa</taxon>
        <taxon>Arthropoda</taxon>
        <taxon>Crustacea</taxon>
        <taxon>Multicrustacea</taxon>
        <taxon>Malacostraca</taxon>
        <taxon>Eumalacostraca</taxon>
        <taxon>Eucarida</taxon>
        <taxon>Decapoda</taxon>
        <taxon>Pleocyemata</taxon>
        <taxon>Caridea</taxon>
        <taxon>Atyoidea</taxon>
        <taxon>Atyidae</taxon>
        <taxon>Halocaridina</taxon>
    </lineage>
</organism>
<dbReference type="Gene3D" id="3.10.100.10">
    <property type="entry name" value="Mannose-Binding Protein A, subunit A"/>
    <property type="match status" value="1"/>
</dbReference>
<proteinExistence type="predicted"/>
<dbReference type="Pfam" id="PF00059">
    <property type="entry name" value="Lectin_C"/>
    <property type="match status" value="1"/>
</dbReference>
<feature type="chain" id="PRO_5043038889" description="C-type lectin domain-containing protein" evidence="2">
    <location>
        <begin position="26"/>
        <end position="365"/>
    </location>
</feature>
<evidence type="ECO:0000256" key="1">
    <source>
        <dbReference type="SAM" id="MobiDB-lite"/>
    </source>
</evidence>
<dbReference type="PANTHER" id="PTHR22801:SF63">
    <property type="entry name" value="C-TYPE LECTIN DOMAIN-CONTAINING PROTEIN"/>
    <property type="match status" value="1"/>
</dbReference>
<keyword evidence="2" id="KW-0732">Signal</keyword>
<dbReference type="SMART" id="SM00034">
    <property type="entry name" value="CLECT"/>
    <property type="match status" value="1"/>
</dbReference>
<dbReference type="Proteomes" id="UP001381693">
    <property type="component" value="Unassembled WGS sequence"/>
</dbReference>
<dbReference type="InterPro" id="IPR016187">
    <property type="entry name" value="CTDL_fold"/>
</dbReference>
<dbReference type="PANTHER" id="PTHR22801">
    <property type="entry name" value="LITHOSTATHINE"/>
    <property type="match status" value="1"/>
</dbReference>